<proteinExistence type="predicted"/>
<name>A0A8T0F027_ARGBR</name>
<feature type="compositionally biased region" description="Basic and acidic residues" evidence="1">
    <location>
        <begin position="214"/>
        <end position="227"/>
    </location>
</feature>
<evidence type="ECO:0000313" key="3">
    <source>
        <dbReference type="Proteomes" id="UP000807504"/>
    </source>
</evidence>
<feature type="compositionally biased region" description="Basic and acidic residues" evidence="1">
    <location>
        <begin position="319"/>
        <end position="368"/>
    </location>
</feature>
<feature type="non-terminal residue" evidence="2">
    <location>
        <position position="1"/>
    </location>
</feature>
<feature type="compositionally biased region" description="Polar residues" evidence="1">
    <location>
        <begin position="111"/>
        <end position="124"/>
    </location>
</feature>
<feature type="compositionally biased region" description="Polar residues" evidence="1">
    <location>
        <begin position="431"/>
        <end position="446"/>
    </location>
</feature>
<accession>A0A8T0F027</accession>
<feature type="compositionally biased region" description="Basic and acidic residues" evidence="1">
    <location>
        <begin position="375"/>
        <end position="406"/>
    </location>
</feature>
<evidence type="ECO:0000313" key="2">
    <source>
        <dbReference type="EMBL" id="KAF8784171.1"/>
    </source>
</evidence>
<evidence type="ECO:0000256" key="1">
    <source>
        <dbReference type="SAM" id="MobiDB-lite"/>
    </source>
</evidence>
<feature type="region of interest" description="Disordered" evidence="1">
    <location>
        <begin position="1"/>
        <end position="482"/>
    </location>
</feature>
<feature type="compositionally biased region" description="Polar residues" evidence="1">
    <location>
        <begin position="460"/>
        <end position="475"/>
    </location>
</feature>
<feature type="compositionally biased region" description="Basic and acidic residues" evidence="1">
    <location>
        <begin position="65"/>
        <end position="79"/>
    </location>
</feature>
<sequence>KFYESSSRTWIGRRRARSEQTRQKNSQTGTPKKTRIQNPEGTPHPPEKTPDQNSSPGSRPGQNRPESEPRRQTGTEHTDLTSGTEFALFLIRQESRTERLNKNHERHQDQSAKSQNQKNIQQTRTRQKDDPAQETRTEIEIVFQNQTESEQAQHRPDRQTPPRTDTRIPQTPEQTGKQPENKRFPARTAADPLPQDQLEEFRPDSRIRIQTRPEQTDRRQEFPDQNRELTYQGGQTSDRRTDRYTAESEDPGINEKPNKNYPKPTFQKSSKRTKPRTKPEGSNHLPPGIQEPESEPQNPCRIPDNLQLWTYTPPPQTESRQRIPEVPEDRQTNRKTDPEKSRLTERTRISPDRIRTQDAPDAGTRQEPKNQTARTEQEHSAPARTESQTRTEEPAEQDRIRTDARQQKRHRTEARNSRQKPESENRENRTEQTSPAVRTSRQLVHRQNSKEIEPRPADQTARTQQFRTEQTPRTNRSPRKQP</sequence>
<feature type="non-terminal residue" evidence="2">
    <location>
        <position position="482"/>
    </location>
</feature>
<gene>
    <name evidence="2" type="ORF">HNY73_011600</name>
</gene>
<feature type="compositionally biased region" description="Basic and acidic residues" evidence="1">
    <location>
        <begin position="237"/>
        <end position="246"/>
    </location>
</feature>
<reference evidence="2" key="1">
    <citation type="journal article" date="2020" name="bioRxiv">
        <title>Chromosome-level reference genome of the European wasp spider Argiope bruennichi: a resource for studies on range expansion and evolutionary adaptation.</title>
        <authorList>
            <person name="Sheffer M.M."/>
            <person name="Hoppe A."/>
            <person name="Krehenwinkel H."/>
            <person name="Uhl G."/>
            <person name="Kuss A.W."/>
            <person name="Jensen L."/>
            <person name="Jensen C."/>
            <person name="Gillespie R.G."/>
            <person name="Hoff K.J."/>
            <person name="Prost S."/>
        </authorList>
    </citation>
    <scope>NUCLEOTIDE SEQUENCE</scope>
</reference>
<feature type="compositionally biased region" description="Basic and acidic residues" evidence="1">
    <location>
        <begin position="413"/>
        <end position="430"/>
    </location>
</feature>
<feature type="compositionally biased region" description="Polar residues" evidence="1">
    <location>
        <begin position="51"/>
        <end position="61"/>
    </location>
</feature>
<feature type="compositionally biased region" description="Polar residues" evidence="1">
    <location>
        <begin position="167"/>
        <end position="178"/>
    </location>
</feature>
<protein>
    <submittedName>
        <fullName evidence="2">Uncharacterized protein</fullName>
    </submittedName>
</protein>
<dbReference type="AlphaFoldDB" id="A0A8T0F027"/>
<feature type="compositionally biased region" description="Basic and acidic residues" evidence="1">
    <location>
        <begin position="126"/>
        <end position="139"/>
    </location>
</feature>
<dbReference type="EMBL" id="JABXBU010000331">
    <property type="protein sequence ID" value="KAF8784171.1"/>
    <property type="molecule type" value="Genomic_DNA"/>
</dbReference>
<organism evidence="2 3">
    <name type="scientific">Argiope bruennichi</name>
    <name type="common">Wasp spider</name>
    <name type="synonym">Aranea bruennichi</name>
    <dbReference type="NCBI Taxonomy" id="94029"/>
    <lineage>
        <taxon>Eukaryota</taxon>
        <taxon>Metazoa</taxon>
        <taxon>Ecdysozoa</taxon>
        <taxon>Arthropoda</taxon>
        <taxon>Chelicerata</taxon>
        <taxon>Arachnida</taxon>
        <taxon>Araneae</taxon>
        <taxon>Araneomorphae</taxon>
        <taxon>Entelegynae</taxon>
        <taxon>Araneoidea</taxon>
        <taxon>Araneidae</taxon>
        <taxon>Argiope</taxon>
    </lineage>
</organism>
<keyword evidence="3" id="KW-1185">Reference proteome</keyword>
<feature type="compositionally biased region" description="Basic and acidic residues" evidence="1">
    <location>
        <begin position="151"/>
        <end position="166"/>
    </location>
</feature>
<feature type="compositionally biased region" description="Basic and acidic residues" evidence="1">
    <location>
        <begin position="93"/>
        <end position="110"/>
    </location>
</feature>
<feature type="compositionally biased region" description="Polar residues" evidence="1">
    <location>
        <begin position="23"/>
        <end position="40"/>
    </location>
</feature>
<comment type="caution">
    <text evidence="2">The sequence shown here is derived from an EMBL/GenBank/DDBJ whole genome shotgun (WGS) entry which is preliminary data.</text>
</comment>
<dbReference type="Proteomes" id="UP000807504">
    <property type="component" value="Unassembled WGS sequence"/>
</dbReference>
<reference evidence="2" key="2">
    <citation type="submission" date="2020-06" db="EMBL/GenBank/DDBJ databases">
        <authorList>
            <person name="Sheffer M."/>
        </authorList>
    </citation>
    <scope>NUCLEOTIDE SEQUENCE</scope>
</reference>